<keyword evidence="2" id="KW-1185">Reference proteome</keyword>
<dbReference type="EMBL" id="ANOG01000915">
    <property type="protein sequence ID" value="EMI16767.1"/>
    <property type="molecule type" value="Genomic_DNA"/>
</dbReference>
<proteinExistence type="predicted"/>
<dbReference type="AlphaFoldDB" id="M5RN06"/>
<accession>M5RN06</accession>
<sequence length="73" mass="7860">MVGRLSVGESALSKHSFAERKAILFRRLARRLGPALNVAEVGEIGMPPIKNRANDLLVGPVHAIYSPIQLISG</sequence>
<name>M5RN06_9BACT</name>
<evidence type="ECO:0000313" key="2">
    <source>
        <dbReference type="Proteomes" id="UP000011991"/>
    </source>
</evidence>
<evidence type="ECO:0000313" key="1">
    <source>
        <dbReference type="EMBL" id="EMI16767.1"/>
    </source>
</evidence>
<dbReference type="PATRIC" id="fig|1265738.3.peg.6297"/>
<organism evidence="1 2">
    <name type="scientific">Rhodopirellula maiorica SM1</name>
    <dbReference type="NCBI Taxonomy" id="1265738"/>
    <lineage>
        <taxon>Bacteria</taxon>
        <taxon>Pseudomonadati</taxon>
        <taxon>Planctomycetota</taxon>
        <taxon>Planctomycetia</taxon>
        <taxon>Pirellulales</taxon>
        <taxon>Pirellulaceae</taxon>
        <taxon>Novipirellula</taxon>
    </lineage>
</organism>
<protein>
    <submittedName>
        <fullName evidence="1">Uncharacterized protein</fullName>
    </submittedName>
</protein>
<dbReference type="Proteomes" id="UP000011991">
    <property type="component" value="Unassembled WGS sequence"/>
</dbReference>
<reference evidence="1 2" key="1">
    <citation type="journal article" date="2013" name="Mar. Genomics">
        <title>Expression of sulfatases in Rhodopirellula baltica and the diversity of sulfatases in the genus Rhodopirellula.</title>
        <authorList>
            <person name="Wegner C.E."/>
            <person name="Richter-Heitmann T."/>
            <person name="Klindworth A."/>
            <person name="Klockow C."/>
            <person name="Richter M."/>
            <person name="Achstetter T."/>
            <person name="Glockner F.O."/>
            <person name="Harder J."/>
        </authorList>
    </citation>
    <scope>NUCLEOTIDE SEQUENCE [LARGE SCALE GENOMIC DNA]</scope>
    <source>
        <strain evidence="1 2">SM1</strain>
    </source>
</reference>
<gene>
    <name evidence="1" type="ORF">RMSM_06316</name>
</gene>
<comment type="caution">
    <text evidence="1">The sequence shown here is derived from an EMBL/GenBank/DDBJ whole genome shotgun (WGS) entry which is preliminary data.</text>
</comment>